<dbReference type="AlphaFoldDB" id="A0A0N4YXB8"/>
<dbReference type="STRING" id="27835.A0A0N4YXB8"/>
<dbReference type="WBParaSite" id="NBR_0002189001-mRNA-1">
    <property type="protein sequence ID" value="NBR_0002189001-mRNA-1"/>
    <property type="gene ID" value="NBR_0002189001"/>
</dbReference>
<keyword evidence="4" id="KW-1185">Reference proteome</keyword>
<dbReference type="GO" id="GO:0005856">
    <property type="term" value="C:cytoskeleton"/>
    <property type="evidence" value="ECO:0007669"/>
    <property type="project" value="TreeGrafter"/>
</dbReference>
<sequence length="134" mass="14885">MFPVGVQNGVSVPNFCKPQRRPIADLPRGLHSPEEARLRCQLASLYRLVDLFHWSQGIYNHITVRIPVDGRDEILINPFGLLYHEQSASTLVKVDLDGKAGYTLHSAIHAARPDLRCVVHLHVPSVAAVSAMKC</sequence>
<dbReference type="Gene3D" id="3.40.225.10">
    <property type="entry name" value="Class II aldolase/adducin N-terminal domain"/>
    <property type="match status" value="1"/>
</dbReference>
<dbReference type="InterPro" id="IPR051017">
    <property type="entry name" value="Aldolase-II_Adducin_sf"/>
</dbReference>
<accession>A0A0N4YXB8</accession>
<dbReference type="GO" id="GO:0014069">
    <property type="term" value="C:postsynaptic density"/>
    <property type="evidence" value="ECO:0007669"/>
    <property type="project" value="TreeGrafter"/>
</dbReference>
<dbReference type="GO" id="GO:0051015">
    <property type="term" value="F:actin filament binding"/>
    <property type="evidence" value="ECO:0007669"/>
    <property type="project" value="TreeGrafter"/>
</dbReference>
<proteinExistence type="inferred from homology"/>
<gene>
    <name evidence="3" type="ORF">NBR_LOCUS21891</name>
</gene>
<organism evidence="5">
    <name type="scientific">Nippostrongylus brasiliensis</name>
    <name type="common">Rat hookworm</name>
    <dbReference type="NCBI Taxonomy" id="27835"/>
    <lineage>
        <taxon>Eukaryota</taxon>
        <taxon>Metazoa</taxon>
        <taxon>Ecdysozoa</taxon>
        <taxon>Nematoda</taxon>
        <taxon>Chromadorea</taxon>
        <taxon>Rhabditida</taxon>
        <taxon>Rhabditina</taxon>
        <taxon>Rhabditomorpha</taxon>
        <taxon>Strongyloidea</taxon>
        <taxon>Heligmosomidae</taxon>
        <taxon>Nippostrongylus</taxon>
    </lineage>
</organism>
<dbReference type="PANTHER" id="PTHR10672">
    <property type="entry name" value="ADDUCIN"/>
    <property type="match status" value="1"/>
</dbReference>
<reference evidence="5" key="1">
    <citation type="submission" date="2017-02" db="UniProtKB">
        <authorList>
            <consortium name="WormBaseParasite"/>
        </authorList>
    </citation>
    <scope>IDENTIFICATION</scope>
</reference>
<dbReference type="GO" id="GO:0005886">
    <property type="term" value="C:plasma membrane"/>
    <property type="evidence" value="ECO:0007669"/>
    <property type="project" value="UniProtKB-SubCell"/>
</dbReference>
<evidence type="ECO:0000313" key="5">
    <source>
        <dbReference type="WBParaSite" id="NBR_0002189001-mRNA-1"/>
    </source>
</evidence>
<feature type="domain" description="Class II aldolase/adducin N-terminal" evidence="2">
    <location>
        <begin position="40"/>
        <end position="132"/>
    </location>
</feature>
<comment type="similarity">
    <text evidence="1">Belongs to the aldolase class II family. Adducin subfamily.</text>
</comment>
<evidence type="ECO:0000256" key="1">
    <source>
        <dbReference type="ARBA" id="ARBA00006274"/>
    </source>
</evidence>
<dbReference type="SUPFAM" id="SSF53639">
    <property type="entry name" value="AraD/HMP-PK domain-like"/>
    <property type="match status" value="1"/>
</dbReference>
<name>A0A0N4YXB8_NIPBR</name>
<dbReference type="InterPro" id="IPR001303">
    <property type="entry name" value="Aldolase_II/adducin_N"/>
</dbReference>
<dbReference type="EMBL" id="UYSL01027028">
    <property type="protein sequence ID" value="VDL86304.1"/>
    <property type="molecule type" value="Genomic_DNA"/>
</dbReference>
<protein>
    <submittedName>
        <fullName evidence="5">Adducin-related protein 2 (inferred by orthology to a C. elegans protein)</fullName>
    </submittedName>
</protein>
<dbReference type="Proteomes" id="UP000271162">
    <property type="component" value="Unassembled WGS sequence"/>
</dbReference>
<dbReference type="InterPro" id="IPR036409">
    <property type="entry name" value="Aldolase_II/adducin_N_sf"/>
</dbReference>
<evidence type="ECO:0000259" key="2">
    <source>
        <dbReference type="Pfam" id="PF00596"/>
    </source>
</evidence>
<dbReference type="Pfam" id="PF00596">
    <property type="entry name" value="Aldolase_II"/>
    <property type="match status" value="1"/>
</dbReference>
<reference evidence="3 4" key="2">
    <citation type="submission" date="2018-11" db="EMBL/GenBank/DDBJ databases">
        <authorList>
            <consortium name="Pathogen Informatics"/>
        </authorList>
    </citation>
    <scope>NUCLEOTIDE SEQUENCE [LARGE SCALE GENOMIC DNA]</scope>
</reference>
<evidence type="ECO:0000313" key="4">
    <source>
        <dbReference type="Proteomes" id="UP000271162"/>
    </source>
</evidence>
<evidence type="ECO:0000313" key="3">
    <source>
        <dbReference type="EMBL" id="VDL86304.1"/>
    </source>
</evidence>
<dbReference type="PANTHER" id="PTHR10672:SF3">
    <property type="entry name" value="PROTEIN HU-LI TAI SHAO"/>
    <property type="match status" value="1"/>
</dbReference>